<dbReference type="FunCoup" id="A0A1Y2D634">
    <property type="interactions" value="381"/>
</dbReference>
<dbReference type="GeneID" id="63777802"/>
<sequence length="364" mass="39986">MLEHPQWSWSRCDYQLFTPPNSSALTHQFSPTAQTSQLSVSIAYMRLRHYSFNSRPLFINIYPIFQFRKSSCLMSATAQPSSKEPAKDQKAKNSTKGNGAGNGKKELKILMLHGYTQSGPLFRSKTGALSKNLNKALSPSPFNLAPMLIYPTAPHRLRPADIPGYQPPEGQDLDPDLETDNWGWFRRDEATGRYLGFAEGMRRVAESVREAGGIDGVIGFSQGGAMGALVAAALEPGRVLPKEGGSDGDAVVKTEEEGWVQDLREANGGKRLQFCVVYSGFYARDEHLHWMYEGKIQTPSLHFLGGLDTVVEESSSTGLVERCEGAVAVTHPGGHYVPVNKEWIGVLVGFLRQVLGAKVEEAEL</sequence>
<dbReference type="Gene3D" id="3.40.50.1820">
    <property type="entry name" value="alpha/beta hydrolase"/>
    <property type="match status" value="1"/>
</dbReference>
<feature type="domain" description="Serine hydrolase" evidence="3">
    <location>
        <begin position="105"/>
        <end position="344"/>
    </location>
</feature>
<dbReference type="GO" id="GO:0005737">
    <property type="term" value="C:cytoplasm"/>
    <property type="evidence" value="ECO:0007669"/>
    <property type="project" value="TreeGrafter"/>
</dbReference>
<dbReference type="Pfam" id="PF03959">
    <property type="entry name" value="FSH1"/>
    <property type="match status" value="1"/>
</dbReference>
<dbReference type="AlphaFoldDB" id="A0A1Y2D634"/>
<proteinExistence type="predicted"/>
<dbReference type="InterPro" id="IPR005645">
    <property type="entry name" value="FSH-like_dom"/>
</dbReference>
<dbReference type="PANTHER" id="PTHR48070:SF6">
    <property type="entry name" value="ESTERASE OVCA2"/>
    <property type="match status" value="1"/>
</dbReference>
<dbReference type="GO" id="GO:0016787">
    <property type="term" value="F:hydrolase activity"/>
    <property type="evidence" value="ECO:0007669"/>
    <property type="project" value="UniProtKB-KW"/>
</dbReference>
<name>A0A1Y2D634_9PEZI</name>
<dbReference type="InterPro" id="IPR029058">
    <property type="entry name" value="AB_hydrolase_fold"/>
</dbReference>
<dbReference type="SUPFAM" id="SSF53474">
    <property type="entry name" value="alpha/beta-Hydrolases"/>
    <property type="match status" value="1"/>
</dbReference>
<feature type="region of interest" description="Disordered" evidence="2">
    <location>
        <begin position="78"/>
        <end position="103"/>
    </location>
</feature>
<accession>A0A1Y2D634</accession>
<reference evidence="4 5" key="1">
    <citation type="submission" date="2016-07" db="EMBL/GenBank/DDBJ databases">
        <title>Pervasive Adenine N6-methylation of Active Genes in Fungi.</title>
        <authorList>
            <consortium name="DOE Joint Genome Institute"/>
            <person name="Mondo S.J."/>
            <person name="Dannebaum R.O."/>
            <person name="Kuo R.C."/>
            <person name="Labutti K."/>
            <person name="Haridas S."/>
            <person name="Kuo A."/>
            <person name="Salamov A."/>
            <person name="Ahrendt S.R."/>
            <person name="Lipzen A."/>
            <person name="Sullivan W."/>
            <person name="Andreopoulos W.B."/>
            <person name="Clum A."/>
            <person name="Lindquist E."/>
            <person name="Daum C."/>
            <person name="Ramamoorthy G.K."/>
            <person name="Gryganskyi A."/>
            <person name="Culley D."/>
            <person name="Magnuson J.K."/>
            <person name="James T.Y."/>
            <person name="O'Malley M.A."/>
            <person name="Stajich J.E."/>
            <person name="Spatafora J.W."/>
            <person name="Visel A."/>
            <person name="Grigoriev I.V."/>
        </authorList>
    </citation>
    <scope>NUCLEOTIDE SEQUENCE [LARGE SCALE GENOMIC DNA]</scope>
    <source>
        <strain evidence="4 5">CBS 129021</strain>
    </source>
</reference>
<dbReference type="STRING" id="1141098.A0A1Y2D634"/>
<evidence type="ECO:0000313" key="5">
    <source>
        <dbReference type="Proteomes" id="UP000193689"/>
    </source>
</evidence>
<keyword evidence="1 4" id="KW-0378">Hydrolase</keyword>
<evidence type="ECO:0000256" key="2">
    <source>
        <dbReference type="SAM" id="MobiDB-lite"/>
    </source>
</evidence>
<dbReference type="InParanoid" id="A0A1Y2D634"/>
<dbReference type="GO" id="GO:0005634">
    <property type="term" value="C:nucleus"/>
    <property type="evidence" value="ECO:0007669"/>
    <property type="project" value="TreeGrafter"/>
</dbReference>
<protein>
    <submittedName>
        <fullName evidence="4">Serine hydrolase-domain-containing protein</fullName>
    </submittedName>
</protein>
<dbReference type="InterPro" id="IPR050593">
    <property type="entry name" value="LovG"/>
</dbReference>
<dbReference type="RefSeq" id="XP_040709323.1">
    <property type="nucleotide sequence ID" value="XM_040861590.1"/>
</dbReference>
<organism evidence="4 5">
    <name type="scientific">Pseudomassariella vexata</name>
    <dbReference type="NCBI Taxonomy" id="1141098"/>
    <lineage>
        <taxon>Eukaryota</taxon>
        <taxon>Fungi</taxon>
        <taxon>Dikarya</taxon>
        <taxon>Ascomycota</taxon>
        <taxon>Pezizomycotina</taxon>
        <taxon>Sordariomycetes</taxon>
        <taxon>Xylariomycetidae</taxon>
        <taxon>Amphisphaeriales</taxon>
        <taxon>Pseudomassariaceae</taxon>
        <taxon>Pseudomassariella</taxon>
    </lineage>
</organism>
<comment type="caution">
    <text evidence="4">The sequence shown here is derived from an EMBL/GenBank/DDBJ whole genome shotgun (WGS) entry which is preliminary data.</text>
</comment>
<dbReference type="Proteomes" id="UP000193689">
    <property type="component" value="Unassembled WGS sequence"/>
</dbReference>
<evidence type="ECO:0000256" key="1">
    <source>
        <dbReference type="ARBA" id="ARBA00022801"/>
    </source>
</evidence>
<gene>
    <name evidence="4" type="ORF">BCR38DRAFT_453385</name>
</gene>
<dbReference type="GO" id="GO:0019748">
    <property type="term" value="P:secondary metabolic process"/>
    <property type="evidence" value="ECO:0007669"/>
    <property type="project" value="TreeGrafter"/>
</dbReference>
<evidence type="ECO:0000259" key="3">
    <source>
        <dbReference type="Pfam" id="PF03959"/>
    </source>
</evidence>
<evidence type="ECO:0000313" key="4">
    <source>
        <dbReference type="EMBL" id="ORY54741.1"/>
    </source>
</evidence>
<dbReference type="OrthoDB" id="2094269at2759"/>
<dbReference type="PANTHER" id="PTHR48070">
    <property type="entry name" value="ESTERASE OVCA2"/>
    <property type="match status" value="1"/>
</dbReference>
<keyword evidence="5" id="KW-1185">Reference proteome</keyword>
<dbReference type="EMBL" id="MCFJ01000032">
    <property type="protein sequence ID" value="ORY54741.1"/>
    <property type="molecule type" value="Genomic_DNA"/>
</dbReference>